<dbReference type="GO" id="GO:0017000">
    <property type="term" value="P:antibiotic biosynthetic process"/>
    <property type="evidence" value="ECO:0007669"/>
    <property type="project" value="UniProtKB-KW"/>
</dbReference>
<keyword evidence="4" id="KW-0045">Antibiotic biosynthesis</keyword>
<dbReference type="InterPro" id="IPR003819">
    <property type="entry name" value="TauD/TfdA-like"/>
</dbReference>
<evidence type="ECO:0000259" key="5">
    <source>
        <dbReference type="Pfam" id="PF02668"/>
    </source>
</evidence>
<dbReference type="Proteomes" id="UP000247569">
    <property type="component" value="Unassembled WGS sequence"/>
</dbReference>
<evidence type="ECO:0000313" key="6">
    <source>
        <dbReference type="EMBL" id="PXX71694.1"/>
    </source>
</evidence>
<proteinExistence type="predicted"/>
<dbReference type="SUPFAM" id="SSF51197">
    <property type="entry name" value="Clavaminate synthase-like"/>
    <property type="match status" value="1"/>
</dbReference>
<reference evidence="6 7" key="1">
    <citation type="submission" date="2018-05" db="EMBL/GenBank/DDBJ databases">
        <title>Genomic Encyclopedia of Type Strains, Phase IV (KMG-IV): sequencing the most valuable type-strain genomes for metagenomic binning, comparative biology and taxonomic classification.</title>
        <authorList>
            <person name="Goeker M."/>
        </authorList>
    </citation>
    <scope>NUCLEOTIDE SEQUENCE [LARGE SCALE GENOMIC DNA]</scope>
    <source>
        <strain evidence="6 7">DSM 44704</strain>
    </source>
</reference>
<comment type="caution">
    <text evidence="6">The sequence shown here is derived from an EMBL/GenBank/DDBJ whole genome shotgun (WGS) entry which is preliminary data.</text>
</comment>
<dbReference type="PANTHER" id="PTHR10696">
    <property type="entry name" value="GAMMA-BUTYROBETAINE HYDROXYLASE-RELATED"/>
    <property type="match status" value="1"/>
</dbReference>
<keyword evidence="6" id="KW-0223">Dioxygenase</keyword>
<feature type="domain" description="TauD/TfdA-like" evidence="5">
    <location>
        <begin position="158"/>
        <end position="200"/>
    </location>
</feature>
<accession>A0A318L0Q2</accession>
<evidence type="ECO:0000256" key="4">
    <source>
        <dbReference type="ARBA" id="ARBA00023194"/>
    </source>
</evidence>
<evidence type="ECO:0000256" key="2">
    <source>
        <dbReference type="ARBA" id="ARBA00023002"/>
    </source>
</evidence>
<dbReference type="InterPro" id="IPR050411">
    <property type="entry name" value="AlphaKG_dependent_hydroxylases"/>
</dbReference>
<evidence type="ECO:0000313" key="7">
    <source>
        <dbReference type="Proteomes" id="UP000247569"/>
    </source>
</evidence>
<evidence type="ECO:0000256" key="3">
    <source>
        <dbReference type="ARBA" id="ARBA00023004"/>
    </source>
</evidence>
<name>A0A318L0Q2_9NOCA</name>
<dbReference type="PANTHER" id="PTHR10696:SF56">
    <property type="entry name" value="TAUD_TFDA-LIKE DOMAIN-CONTAINING PROTEIN"/>
    <property type="match status" value="1"/>
</dbReference>
<dbReference type="AlphaFoldDB" id="A0A318L0Q2"/>
<dbReference type="Gene3D" id="3.60.130.10">
    <property type="entry name" value="Clavaminate synthase-like"/>
    <property type="match status" value="1"/>
</dbReference>
<keyword evidence="7" id="KW-1185">Reference proteome</keyword>
<keyword evidence="3" id="KW-0408">Iron</keyword>
<dbReference type="Pfam" id="PF02668">
    <property type="entry name" value="TauD"/>
    <property type="match status" value="1"/>
</dbReference>
<dbReference type="InterPro" id="IPR042098">
    <property type="entry name" value="TauD-like_sf"/>
</dbReference>
<organism evidence="6 7">
    <name type="scientific">Nocardia tenerifensis</name>
    <dbReference type="NCBI Taxonomy" id="228006"/>
    <lineage>
        <taxon>Bacteria</taxon>
        <taxon>Bacillati</taxon>
        <taxon>Actinomycetota</taxon>
        <taxon>Actinomycetes</taxon>
        <taxon>Mycobacteriales</taxon>
        <taxon>Nocardiaceae</taxon>
        <taxon>Nocardia</taxon>
    </lineage>
</organism>
<dbReference type="GO" id="GO:0051213">
    <property type="term" value="F:dioxygenase activity"/>
    <property type="evidence" value="ECO:0007669"/>
    <property type="project" value="UniProtKB-KW"/>
</dbReference>
<protein>
    <submittedName>
        <fullName evidence="6">TfdA family taurine catabolism dioxygenase TauD</fullName>
    </submittedName>
</protein>
<sequence length="217" mass="24645">MTPLAVDYENDGRLIRNVTPVAGASGTTSSWGADAEFFWHTDNLHLPFGSGGADAQLYIPRYLSFFTVRNWEKIPTEVVALDDVMKSLDHCALDQLRSCEYTVHAPDSVETATPFTDVAVIERHGSDHFARFDRAATTAGTLPAAEALELWIQTLRHARAQEIILRPGDFLIFDNYRVLHRRRAFQPNSPETSRWLRRCYASRRPTRCRAAGIRNRR</sequence>
<dbReference type="EMBL" id="QJKF01000001">
    <property type="protein sequence ID" value="PXX71694.1"/>
    <property type="molecule type" value="Genomic_DNA"/>
</dbReference>
<keyword evidence="2" id="KW-0560">Oxidoreductase</keyword>
<comment type="cofactor">
    <cofactor evidence="1">
        <name>Fe(2+)</name>
        <dbReference type="ChEBI" id="CHEBI:29033"/>
    </cofactor>
</comment>
<evidence type="ECO:0000256" key="1">
    <source>
        <dbReference type="ARBA" id="ARBA00001954"/>
    </source>
</evidence>
<gene>
    <name evidence="6" type="ORF">DFR70_1011128</name>
</gene>